<accession>A0AAU9D492</accession>
<reference evidence="6 7" key="1">
    <citation type="submission" date="2021-12" db="EMBL/GenBank/DDBJ databases">
        <title>Genome sequencing of bacteria with rrn-lacking chromosome and rrn-plasmid.</title>
        <authorList>
            <person name="Anda M."/>
            <person name="Iwasaki W."/>
        </authorList>
    </citation>
    <scope>NUCLEOTIDE SEQUENCE [LARGE SCALE GENOMIC DNA]</scope>
    <source>
        <strain evidence="6 7">DSM 100852</strain>
    </source>
</reference>
<dbReference type="GO" id="GO:0016042">
    <property type="term" value="P:lipid catabolic process"/>
    <property type="evidence" value="ECO:0007669"/>
    <property type="project" value="UniProtKB-UniRule"/>
</dbReference>
<dbReference type="InterPro" id="IPR002641">
    <property type="entry name" value="PNPLA_dom"/>
</dbReference>
<dbReference type="PANTHER" id="PTHR14226:SF29">
    <property type="entry name" value="NEUROPATHY TARGET ESTERASE SWS"/>
    <property type="match status" value="1"/>
</dbReference>
<sequence length="773" mass="87345">MYKNNLILLVLAFLPLLSFSQKKRQTVGVVLSGGGMKGVAHAGVLKALEERNIPIDYITGTSMGAVVGGMYASGMSPLEIVQYLKDDKFQEWLSGVYDRKYDFLYAAEDDTPSWASFSVALDSTFRSTLGSGLAKDVALNYVLTEKTARASSAANYDFDSLMVPFAATASEIFTQKPVVLRKGSLSKAIRASITVPVVFRPIRVNGQYYFDGGVYNNFPVDLCRKLYKPDVVIGVNVSSKTFKGYPYGEDEQLLGDVLMFAFLDRSDPDAVGADGIYIAPDLGDYTAMDVAAIPAILDSGYVAAQKKMPEILEKITARRTCEETGKIRNEFLKKSEPLVFSGVRYKGFTKNEQRFVHSFFKKRKRATLYLSDIKEGFNSLVSIPYFANTYPDIKWDPDSEAYKLVLEDNSKRDLSLQAGGAVNLRASSIFYLGLKLTHFDGVLSRHTADVYTGRIYNSVHYHSRFYMPSSLSFYVQPFFTLNKWDYSNALSLIGGSNGDSPLLVRQDEFIGLELGAPLGLKYKAGFKGGYLRNRDQYSYLRRFVDEGQKMDLHVIEGKRFGVFVKRNTYDRKAFPKEGTKMRFGLDYYGTFNRYYPGLEEDAARQAKNVTDWFRLQFRLEQFIPMSKTYTLGYLAQADFSTDHTFPDYNGTLINTPGFYPTEDSKLLFLNDFHSPNFVAGGLRNALSFGNNFQWRVDGYVFAPLESVKFNKNFKPKIEGDIFRHIRLSAGTTFLYQTPIGPISATYNYYDDPGNEHNFFLSFGYFMFRRSALD</sequence>
<feature type="active site" description="Proton acceptor" evidence="4">
    <location>
        <position position="211"/>
    </location>
</feature>
<organism evidence="6 7">
    <name type="scientific">Fulvitalea axinellae</name>
    <dbReference type="NCBI Taxonomy" id="1182444"/>
    <lineage>
        <taxon>Bacteria</taxon>
        <taxon>Pseudomonadati</taxon>
        <taxon>Bacteroidota</taxon>
        <taxon>Cytophagia</taxon>
        <taxon>Cytophagales</taxon>
        <taxon>Persicobacteraceae</taxon>
        <taxon>Fulvitalea</taxon>
    </lineage>
</organism>
<dbReference type="EMBL" id="AP025314">
    <property type="protein sequence ID" value="BDD07631.1"/>
    <property type="molecule type" value="Genomic_DNA"/>
</dbReference>
<evidence type="ECO:0000256" key="2">
    <source>
        <dbReference type="ARBA" id="ARBA00022963"/>
    </source>
</evidence>
<evidence type="ECO:0000256" key="4">
    <source>
        <dbReference type="PROSITE-ProRule" id="PRU01161"/>
    </source>
</evidence>
<dbReference type="InterPro" id="IPR016035">
    <property type="entry name" value="Acyl_Trfase/lysoPLipase"/>
</dbReference>
<dbReference type="Pfam" id="PF01734">
    <property type="entry name" value="Patatin"/>
    <property type="match status" value="1"/>
</dbReference>
<dbReference type="Proteomes" id="UP001348817">
    <property type="component" value="Chromosome"/>
</dbReference>
<feature type="short sequence motif" description="GXSXG" evidence="4">
    <location>
        <begin position="60"/>
        <end position="64"/>
    </location>
</feature>
<dbReference type="KEGG" id="fax:FUAX_00630"/>
<feature type="short sequence motif" description="GXGXXG" evidence="4">
    <location>
        <begin position="33"/>
        <end position="38"/>
    </location>
</feature>
<dbReference type="CDD" id="cd07205">
    <property type="entry name" value="Pat_PNPLA6_PNPLA7_NTE1_like"/>
    <property type="match status" value="1"/>
</dbReference>
<feature type="active site" description="Nucleophile" evidence="4">
    <location>
        <position position="62"/>
    </location>
</feature>
<protein>
    <submittedName>
        <fullName evidence="6">Patatin</fullName>
    </submittedName>
</protein>
<dbReference type="InterPro" id="IPR050301">
    <property type="entry name" value="NTE"/>
</dbReference>
<gene>
    <name evidence="6" type="ORF">FUAX_00630</name>
</gene>
<evidence type="ECO:0000256" key="3">
    <source>
        <dbReference type="ARBA" id="ARBA00023098"/>
    </source>
</evidence>
<feature type="domain" description="PNPLA" evidence="5">
    <location>
        <begin position="29"/>
        <end position="224"/>
    </location>
</feature>
<evidence type="ECO:0000313" key="7">
    <source>
        <dbReference type="Proteomes" id="UP001348817"/>
    </source>
</evidence>
<evidence type="ECO:0000313" key="6">
    <source>
        <dbReference type="EMBL" id="BDD07631.1"/>
    </source>
</evidence>
<dbReference type="SUPFAM" id="SSF52151">
    <property type="entry name" value="FabD/lysophospholipase-like"/>
    <property type="match status" value="1"/>
</dbReference>
<evidence type="ECO:0000259" key="5">
    <source>
        <dbReference type="PROSITE" id="PS51635"/>
    </source>
</evidence>
<dbReference type="AlphaFoldDB" id="A0AAU9D492"/>
<dbReference type="PROSITE" id="PS51635">
    <property type="entry name" value="PNPLA"/>
    <property type="match status" value="1"/>
</dbReference>
<proteinExistence type="predicted"/>
<evidence type="ECO:0000256" key="1">
    <source>
        <dbReference type="ARBA" id="ARBA00022801"/>
    </source>
</evidence>
<name>A0AAU9D492_9BACT</name>
<keyword evidence="1 4" id="KW-0378">Hydrolase</keyword>
<dbReference type="PANTHER" id="PTHR14226">
    <property type="entry name" value="NEUROPATHY TARGET ESTERASE/SWISS CHEESE D.MELANOGASTER"/>
    <property type="match status" value="1"/>
</dbReference>
<feature type="short sequence motif" description="DGA/G" evidence="4">
    <location>
        <begin position="211"/>
        <end position="213"/>
    </location>
</feature>
<dbReference type="Gene3D" id="3.40.1090.10">
    <property type="entry name" value="Cytosolic phospholipase A2 catalytic domain"/>
    <property type="match status" value="2"/>
</dbReference>
<keyword evidence="7" id="KW-1185">Reference proteome</keyword>
<dbReference type="GO" id="GO:0016787">
    <property type="term" value="F:hydrolase activity"/>
    <property type="evidence" value="ECO:0007669"/>
    <property type="project" value="UniProtKB-UniRule"/>
</dbReference>
<keyword evidence="2 4" id="KW-0442">Lipid degradation</keyword>
<dbReference type="RefSeq" id="WP_338392945.1">
    <property type="nucleotide sequence ID" value="NZ_AP025314.1"/>
</dbReference>
<keyword evidence="3 4" id="KW-0443">Lipid metabolism</keyword>